<dbReference type="SUPFAM" id="SSF54637">
    <property type="entry name" value="Thioesterase/thiol ester dehydrase-isomerase"/>
    <property type="match status" value="1"/>
</dbReference>
<sequence>MQGKTINEIQIGDKAYFSKTISESDIYMYAGITGDFSEIHVNQQEAEKTIFKGRIAHGMLTAGYISTVIGTKLPGSGTIYLQQQINFLKPVKIQDTIRAEIKVLEIFPEKNRVKLKTCCFNQRNELVLDGEALVMPPKTS</sequence>
<organism evidence="3 4">
    <name type="scientific">Desulfoscipio gibsoniae DSM 7213</name>
    <dbReference type="NCBI Taxonomy" id="767817"/>
    <lineage>
        <taxon>Bacteria</taxon>
        <taxon>Bacillati</taxon>
        <taxon>Bacillota</taxon>
        <taxon>Clostridia</taxon>
        <taxon>Eubacteriales</taxon>
        <taxon>Desulfallaceae</taxon>
        <taxon>Desulfoscipio</taxon>
    </lineage>
</organism>
<dbReference type="InterPro" id="IPR029069">
    <property type="entry name" value="HotDog_dom_sf"/>
</dbReference>
<evidence type="ECO:0000313" key="3">
    <source>
        <dbReference type="EMBL" id="AGL02933.1"/>
    </source>
</evidence>
<feature type="domain" description="MaoC-like" evidence="2">
    <location>
        <begin position="11"/>
        <end position="106"/>
    </location>
</feature>
<name>R4KIA4_9FIRM</name>
<evidence type="ECO:0000256" key="1">
    <source>
        <dbReference type="ARBA" id="ARBA00023239"/>
    </source>
</evidence>
<dbReference type="InterPro" id="IPR050965">
    <property type="entry name" value="UPF0336/Enoyl-CoA_hydratase"/>
</dbReference>
<dbReference type="PANTHER" id="PTHR43437:SF3">
    <property type="entry name" value="HYDROXYACYL-THIOESTER DEHYDRATASE TYPE 2, MITOCHONDRIAL"/>
    <property type="match status" value="1"/>
</dbReference>
<dbReference type="PANTHER" id="PTHR43437">
    <property type="entry name" value="HYDROXYACYL-THIOESTER DEHYDRATASE TYPE 2, MITOCHONDRIAL-RELATED"/>
    <property type="match status" value="1"/>
</dbReference>
<accession>R4KIA4</accession>
<evidence type="ECO:0000313" key="4">
    <source>
        <dbReference type="Proteomes" id="UP000013520"/>
    </source>
</evidence>
<dbReference type="HOGENOM" id="CLU_094876_3_3_9"/>
<dbReference type="GO" id="GO:0006633">
    <property type="term" value="P:fatty acid biosynthetic process"/>
    <property type="evidence" value="ECO:0007669"/>
    <property type="project" value="TreeGrafter"/>
</dbReference>
<dbReference type="GO" id="GO:0019171">
    <property type="term" value="F:(3R)-hydroxyacyl-[acyl-carrier-protein] dehydratase activity"/>
    <property type="evidence" value="ECO:0007669"/>
    <property type="project" value="TreeGrafter"/>
</dbReference>
<dbReference type="RefSeq" id="WP_006520324.1">
    <property type="nucleotide sequence ID" value="NC_021184.1"/>
</dbReference>
<dbReference type="OrthoDB" id="9801625at2"/>
<dbReference type="KEGG" id="dgi:Desgi_3610"/>
<keyword evidence="4" id="KW-1185">Reference proteome</keyword>
<gene>
    <name evidence="3" type="ORF">Desgi_3610</name>
</gene>
<dbReference type="AlphaFoldDB" id="R4KIA4"/>
<keyword evidence="1" id="KW-0456">Lyase</keyword>
<evidence type="ECO:0000259" key="2">
    <source>
        <dbReference type="Pfam" id="PF01575"/>
    </source>
</evidence>
<dbReference type="STRING" id="767817.Desgi_3610"/>
<dbReference type="Pfam" id="PF01575">
    <property type="entry name" value="MaoC_dehydratas"/>
    <property type="match status" value="1"/>
</dbReference>
<dbReference type="InterPro" id="IPR002539">
    <property type="entry name" value="MaoC-like_dom"/>
</dbReference>
<reference evidence="3 4" key="1">
    <citation type="submission" date="2012-01" db="EMBL/GenBank/DDBJ databases">
        <title>Complete sequence of Desulfotomaculum gibsoniae DSM 7213.</title>
        <authorList>
            <consortium name="US DOE Joint Genome Institute"/>
            <person name="Lucas S."/>
            <person name="Han J."/>
            <person name="Lapidus A."/>
            <person name="Cheng J.-F."/>
            <person name="Goodwin L."/>
            <person name="Pitluck S."/>
            <person name="Peters L."/>
            <person name="Ovchinnikova G."/>
            <person name="Teshima H."/>
            <person name="Detter J.C."/>
            <person name="Han C."/>
            <person name="Tapia R."/>
            <person name="Land M."/>
            <person name="Hauser L."/>
            <person name="Kyrpides N."/>
            <person name="Ivanova N."/>
            <person name="Pagani I."/>
            <person name="Parshina S."/>
            <person name="Plugge C."/>
            <person name="Muyzer G."/>
            <person name="Kuever J."/>
            <person name="Ivanova A."/>
            <person name="Nazina T."/>
            <person name="Klenk H.-P."/>
            <person name="Brambilla E."/>
            <person name="Spring S."/>
            <person name="Stams A.F."/>
            <person name="Woyke T."/>
        </authorList>
    </citation>
    <scope>NUCLEOTIDE SEQUENCE [LARGE SCALE GENOMIC DNA]</scope>
    <source>
        <strain evidence="3 4">DSM 7213</strain>
    </source>
</reference>
<dbReference type="Gene3D" id="3.10.129.10">
    <property type="entry name" value="Hotdog Thioesterase"/>
    <property type="match status" value="1"/>
</dbReference>
<proteinExistence type="predicted"/>
<dbReference type="Proteomes" id="UP000013520">
    <property type="component" value="Chromosome"/>
</dbReference>
<dbReference type="EMBL" id="CP003273">
    <property type="protein sequence ID" value="AGL02933.1"/>
    <property type="molecule type" value="Genomic_DNA"/>
</dbReference>
<dbReference type="FunFam" id="3.10.129.10:FF:000042">
    <property type="entry name" value="MaoC domain protein dehydratase"/>
    <property type="match status" value="1"/>
</dbReference>
<dbReference type="CDD" id="cd03449">
    <property type="entry name" value="R_hydratase"/>
    <property type="match status" value="1"/>
</dbReference>
<dbReference type="eggNOG" id="COG2030">
    <property type="taxonomic scope" value="Bacteria"/>
</dbReference>
<protein>
    <submittedName>
        <fullName evidence="3">Acyl dehydratase</fullName>
    </submittedName>
</protein>